<evidence type="ECO:0000256" key="1">
    <source>
        <dbReference type="ARBA" id="ARBA00023157"/>
    </source>
</evidence>
<evidence type="ECO:0000313" key="3">
    <source>
        <dbReference type="Ensembl" id="ENSAMXP00005055447.1"/>
    </source>
</evidence>
<sequence length="378" mass="42224">MFSVSCHSQVLALVRLIGGAGVQLHMAALRALAGLLYQQHLQSLSMPLLRQCFVLLVTAVSVLASEDIHVECKSESVTVTWKVSEEMATNPARLFLGNCLPTEFTPAARGRGVAVFESQLSECRFKERRTQKKLIYENHLTFRPLPKPNPASFTYSVVCSYQRPEWLHTFLKPTRILEGQGRLIFHMGLLNDDLSGPAVSNIVSLGSFINIWAAVEQQVHQPLILYLEECVASTTQTMSPESLIYPIISNKGCLVDGKFGSSRFLPRYHSSSVFLRLQAFTFAQEQEVYIHCKLVVWDPKNPNEGKKACNYNKERKLWELLDDPSRSDLCSCCDYECGGRMKRGVDSEFHGLAQSVVLGPLIITANSTRNDQVVLGPA</sequence>
<accession>A0A8B9LP84</accession>
<dbReference type="InterPro" id="IPR042235">
    <property type="entry name" value="ZP-C_dom"/>
</dbReference>
<dbReference type="AlphaFoldDB" id="A0A8B9LP84"/>
<feature type="domain" description="ZP" evidence="2">
    <location>
        <begin position="71"/>
        <end position="316"/>
    </location>
</feature>
<evidence type="ECO:0000259" key="2">
    <source>
        <dbReference type="PROSITE" id="PS51034"/>
    </source>
</evidence>
<dbReference type="Pfam" id="PF00100">
    <property type="entry name" value="Zona_pellucida"/>
    <property type="match status" value="1"/>
</dbReference>
<organism evidence="3 4">
    <name type="scientific">Astyanax mexicanus</name>
    <name type="common">Blind cave fish</name>
    <name type="synonym">Astyanax fasciatus mexicanus</name>
    <dbReference type="NCBI Taxonomy" id="7994"/>
    <lineage>
        <taxon>Eukaryota</taxon>
        <taxon>Metazoa</taxon>
        <taxon>Chordata</taxon>
        <taxon>Craniata</taxon>
        <taxon>Vertebrata</taxon>
        <taxon>Euteleostomi</taxon>
        <taxon>Actinopterygii</taxon>
        <taxon>Neopterygii</taxon>
        <taxon>Teleostei</taxon>
        <taxon>Ostariophysi</taxon>
        <taxon>Characiformes</taxon>
        <taxon>Characoidei</taxon>
        <taxon>Acestrorhamphidae</taxon>
        <taxon>Acestrorhamphinae</taxon>
        <taxon>Astyanax</taxon>
    </lineage>
</organism>
<dbReference type="GO" id="GO:0032190">
    <property type="term" value="F:acrosin binding"/>
    <property type="evidence" value="ECO:0007669"/>
    <property type="project" value="TreeGrafter"/>
</dbReference>
<dbReference type="GO" id="GO:0007339">
    <property type="term" value="P:binding of sperm to zona pellucida"/>
    <property type="evidence" value="ECO:0007669"/>
    <property type="project" value="TreeGrafter"/>
</dbReference>
<dbReference type="PANTHER" id="PTHR11576:SF3">
    <property type="entry name" value="SI:CH211-14A17.6-RELATED"/>
    <property type="match status" value="1"/>
</dbReference>
<dbReference type="Proteomes" id="UP000694621">
    <property type="component" value="Unplaced"/>
</dbReference>
<dbReference type="InterPro" id="IPR001507">
    <property type="entry name" value="ZP_dom"/>
</dbReference>
<protein>
    <submittedName>
        <fullName evidence="3">Zona pellucida glycoprotein 3f, tandem duplicate 2</fullName>
    </submittedName>
</protein>
<dbReference type="Ensembl" id="ENSAMXT00005059943.1">
    <property type="protein sequence ID" value="ENSAMXP00005055447.1"/>
    <property type="gene ID" value="ENSAMXG00005024707.1"/>
</dbReference>
<dbReference type="Gene3D" id="2.60.40.3210">
    <property type="entry name" value="Zona pellucida, ZP-N domain"/>
    <property type="match status" value="1"/>
</dbReference>
<dbReference type="SMART" id="SM00241">
    <property type="entry name" value="ZP"/>
    <property type="match status" value="1"/>
</dbReference>
<proteinExistence type="predicted"/>
<dbReference type="OrthoDB" id="9928644at2759"/>
<dbReference type="Gene3D" id="2.60.40.4100">
    <property type="entry name" value="Zona pellucida, ZP-C domain"/>
    <property type="match status" value="1"/>
</dbReference>
<dbReference type="PANTHER" id="PTHR11576">
    <property type="entry name" value="ZONA PELLUCIDA SPERM-BINDING PROTEIN 3"/>
    <property type="match status" value="1"/>
</dbReference>
<dbReference type="GO" id="GO:0031012">
    <property type="term" value="C:extracellular matrix"/>
    <property type="evidence" value="ECO:0007669"/>
    <property type="project" value="TreeGrafter"/>
</dbReference>
<dbReference type="PROSITE" id="PS51034">
    <property type="entry name" value="ZP_2"/>
    <property type="match status" value="1"/>
</dbReference>
<dbReference type="InterPro" id="IPR055355">
    <property type="entry name" value="ZP-C"/>
</dbReference>
<keyword evidence="1" id="KW-1015">Disulfide bond</keyword>
<dbReference type="FunFam" id="2.60.40.4100:FF:000002">
    <property type="entry name" value="Zona pellucida sperm-binding protein 3"/>
    <property type="match status" value="1"/>
</dbReference>
<name>A0A8B9LP84_ASTMX</name>
<dbReference type="GO" id="GO:0035803">
    <property type="term" value="P:egg coat formation"/>
    <property type="evidence" value="ECO:0007669"/>
    <property type="project" value="TreeGrafter"/>
</dbReference>
<dbReference type="GO" id="GO:2000344">
    <property type="term" value="P:positive regulation of acrosome reaction"/>
    <property type="evidence" value="ECO:0007669"/>
    <property type="project" value="TreeGrafter"/>
</dbReference>
<evidence type="ECO:0000313" key="4">
    <source>
        <dbReference type="Proteomes" id="UP000694621"/>
    </source>
</evidence>
<reference evidence="3" key="1">
    <citation type="submission" date="2025-08" db="UniProtKB">
        <authorList>
            <consortium name="Ensembl"/>
        </authorList>
    </citation>
    <scope>IDENTIFICATION</scope>
</reference>